<dbReference type="Proteomes" id="UP000179076">
    <property type="component" value="Unassembled WGS sequence"/>
</dbReference>
<dbReference type="EMBL" id="MFSP01000191">
    <property type="protein sequence ID" value="OGI61626.1"/>
    <property type="molecule type" value="Genomic_DNA"/>
</dbReference>
<gene>
    <name evidence="1" type="ORF">A2W18_15010</name>
</gene>
<dbReference type="AlphaFoldDB" id="A0A1F6UWB2"/>
<proteinExistence type="predicted"/>
<accession>A0A1F6UWB2</accession>
<evidence type="ECO:0000313" key="2">
    <source>
        <dbReference type="Proteomes" id="UP000179076"/>
    </source>
</evidence>
<sequence length="128" mass="13376">MPVLSGQIRRRGGAIVSCTDSNCHAVGGNGGRFTLGTDNSVNFLVAKSFVNFTSPHDSLLLVEPTQDDVSPSTVAAFHGGGEIFPSRTDACYLTIYNWISNQIPNQSTTGACGCTPVASTFASCGYPP</sequence>
<comment type="caution">
    <text evidence="1">The sequence shown here is derived from an EMBL/GenBank/DDBJ whole genome shotgun (WGS) entry which is preliminary data.</text>
</comment>
<protein>
    <submittedName>
        <fullName evidence="1">Uncharacterized protein</fullName>
    </submittedName>
</protein>
<evidence type="ECO:0000313" key="1">
    <source>
        <dbReference type="EMBL" id="OGI61626.1"/>
    </source>
</evidence>
<name>A0A1F6UWB2_9PROT</name>
<organism evidence="1 2">
    <name type="scientific">Candidatus Muproteobacteria bacterium RBG_16_60_9</name>
    <dbReference type="NCBI Taxonomy" id="1817755"/>
    <lineage>
        <taxon>Bacteria</taxon>
        <taxon>Pseudomonadati</taxon>
        <taxon>Pseudomonadota</taxon>
        <taxon>Candidatus Muproteobacteria</taxon>
    </lineage>
</organism>
<reference evidence="1 2" key="1">
    <citation type="journal article" date="2016" name="Nat. Commun.">
        <title>Thousands of microbial genomes shed light on interconnected biogeochemical processes in an aquifer system.</title>
        <authorList>
            <person name="Anantharaman K."/>
            <person name="Brown C.T."/>
            <person name="Hug L.A."/>
            <person name="Sharon I."/>
            <person name="Castelle C.J."/>
            <person name="Probst A.J."/>
            <person name="Thomas B.C."/>
            <person name="Singh A."/>
            <person name="Wilkins M.J."/>
            <person name="Karaoz U."/>
            <person name="Brodie E.L."/>
            <person name="Williams K.H."/>
            <person name="Hubbard S.S."/>
            <person name="Banfield J.F."/>
        </authorList>
    </citation>
    <scope>NUCLEOTIDE SEQUENCE [LARGE SCALE GENOMIC DNA]</scope>
</reference>